<name>A0AAN6SSW7_9PEZI</name>
<sequence length="269" mass="29189">MSRSLECKRLCPGNLPRGDDGALATWRDGDDWCILRPSTCRDTSEATYTGPDKDGSTNTVRLVHQLGSSSAVWAVGHEAFFKAKSWSPGLKSEARTIAFVTEHRPQIPVPDVLHEYIDGDRSFSILRRVPGRTLRDSWADLSSSSRDHILATVVDFCVSMAAQTAPCMQSATGGPIDEPYLSPDSPRPFGPLTVQQCAAYFSATSTEAAPDVGAALHFYHADLGPSNIMVSAGAVTGILDWEGTGFFPRFWISTKPSVSPGLNFIRYGF</sequence>
<dbReference type="EMBL" id="MU854368">
    <property type="protein sequence ID" value="KAK4040838.1"/>
    <property type="molecule type" value="Genomic_DNA"/>
</dbReference>
<reference evidence="3" key="1">
    <citation type="journal article" date="2023" name="Mol. Phylogenet. Evol.">
        <title>Genome-scale phylogeny and comparative genomics of the fungal order Sordariales.</title>
        <authorList>
            <person name="Hensen N."/>
            <person name="Bonometti L."/>
            <person name="Westerberg I."/>
            <person name="Brannstrom I.O."/>
            <person name="Guillou S."/>
            <person name="Cros-Aarteil S."/>
            <person name="Calhoun S."/>
            <person name="Haridas S."/>
            <person name="Kuo A."/>
            <person name="Mondo S."/>
            <person name="Pangilinan J."/>
            <person name="Riley R."/>
            <person name="LaButti K."/>
            <person name="Andreopoulos B."/>
            <person name="Lipzen A."/>
            <person name="Chen C."/>
            <person name="Yan M."/>
            <person name="Daum C."/>
            <person name="Ng V."/>
            <person name="Clum A."/>
            <person name="Steindorff A."/>
            <person name="Ohm R.A."/>
            <person name="Martin F."/>
            <person name="Silar P."/>
            <person name="Natvig D.O."/>
            <person name="Lalanne C."/>
            <person name="Gautier V."/>
            <person name="Ament-Velasquez S.L."/>
            <person name="Kruys A."/>
            <person name="Hutchinson M.I."/>
            <person name="Powell A.J."/>
            <person name="Barry K."/>
            <person name="Miller A.N."/>
            <person name="Grigoriev I.V."/>
            <person name="Debuchy R."/>
            <person name="Gladieux P."/>
            <person name="Hiltunen Thoren M."/>
            <person name="Johannesson H."/>
        </authorList>
    </citation>
    <scope>NUCLEOTIDE SEQUENCE [LARGE SCALE GENOMIC DNA]</scope>
    <source>
        <strain evidence="3">CBS 284.82</strain>
    </source>
</reference>
<evidence type="ECO:0000313" key="3">
    <source>
        <dbReference type="Proteomes" id="UP001303115"/>
    </source>
</evidence>
<organism evidence="2 3">
    <name type="scientific">Parachaetomium inaequale</name>
    <dbReference type="NCBI Taxonomy" id="2588326"/>
    <lineage>
        <taxon>Eukaryota</taxon>
        <taxon>Fungi</taxon>
        <taxon>Dikarya</taxon>
        <taxon>Ascomycota</taxon>
        <taxon>Pezizomycotina</taxon>
        <taxon>Sordariomycetes</taxon>
        <taxon>Sordariomycetidae</taxon>
        <taxon>Sordariales</taxon>
        <taxon>Chaetomiaceae</taxon>
        <taxon>Parachaetomium</taxon>
    </lineage>
</organism>
<dbReference type="InterPro" id="IPR051678">
    <property type="entry name" value="AGP_Transferase"/>
</dbReference>
<dbReference type="PANTHER" id="PTHR21310:SF58">
    <property type="entry name" value="AMINOGLYCOSIDE PHOSPHOTRANSFERASE DOMAIN-CONTAINING PROTEIN"/>
    <property type="match status" value="1"/>
</dbReference>
<comment type="caution">
    <text evidence="2">The sequence shown here is derived from an EMBL/GenBank/DDBJ whole genome shotgun (WGS) entry which is preliminary data.</text>
</comment>
<dbReference type="InterPro" id="IPR011009">
    <property type="entry name" value="Kinase-like_dom_sf"/>
</dbReference>
<dbReference type="InterPro" id="IPR002575">
    <property type="entry name" value="Aminoglycoside_PTrfase"/>
</dbReference>
<evidence type="ECO:0000313" key="2">
    <source>
        <dbReference type="EMBL" id="KAK4040838.1"/>
    </source>
</evidence>
<dbReference type="Gene3D" id="3.90.1200.10">
    <property type="match status" value="1"/>
</dbReference>
<dbReference type="SUPFAM" id="SSF56112">
    <property type="entry name" value="Protein kinase-like (PK-like)"/>
    <property type="match status" value="1"/>
</dbReference>
<proteinExistence type="predicted"/>
<dbReference type="Proteomes" id="UP001303115">
    <property type="component" value="Unassembled WGS sequence"/>
</dbReference>
<dbReference type="GO" id="GO:0016301">
    <property type="term" value="F:kinase activity"/>
    <property type="evidence" value="ECO:0007669"/>
    <property type="project" value="UniProtKB-KW"/>
</dbReference>
<dbReference type="CDD" id="cd05120">
    <property type="entry name" value="APH_ChoK_like"/>
    <property type="match status" value="1"/>
</dbReference>
<keyword evidence="3" id="KW-1185">Reference proteome</keyword>
<dbReference type="PANTHER" id="PTHR21310">
    <property type="entry name" value="AMINOGLYCOSIDE PHOSPHOTRANSFERASE-RELATED-RELATED"/>
    <property type="match status" value="1"/>
</dbReference>
<dbReference type="AlphaFoldDB" id="A0AAN6SSW7"/>
<keyword evidence="2" id="KW-0418">Kinase</keyword>
<gene>
    <name evidence="2" type="ORF">C8A01DRAFT_15343</name>
</gene>
<protein>
    <submittedName>
        <fullName evidence="2">Kinase-like domain-containing protein</fullName>
    </submittedName>
</protein>
<feature type="domain" description="Aminoglycoside phosphotransferase" evidence="1">
    <location>
        <begin position="83"/>
        <end position="246"/>
    </location>
</feature>
<keyword evidence="2" id="KW-0808">Transferase</keyword>
<accession>A0AAN6SSW7</accession>
<evidence type="ECO:0000259" key="1">
    <source>
        <dbReference type="Pfam" id="PF01636"/>
    </source>
</evidence>
<dbReference type="Pfam" id="PF01636">
    <property type="entry name" value="APH"/>
    <property type="match status" value="1"/>
</dbReference>